<dbReference type="Gene3D" id="1.10.3720.10">
    <property type="entry name" value="MetI-like"/>
    <property type="match status" value="1"/>
</dbReference>
<accession>A0A0U9I3L8</accession>
<feature type="transmembrane region" description="Helical" evidence="7">
    <location>
        <begin position="135"/>
        <end position="157"/>
    </location>
</feature>
<keyword evidence="3" id="KW-1003">Cell membrane</keyword>
<comment type="similarity">
    <text evidence="7">Belongs to the binding-protein-dependent transport system permease family.</text>
</comment>
<dbReference type="PANTHER" id="PTHR43163">
    <property type="entry name" value="DIPEPTIDE TRANSPORT SYSTEM PERMEASE PROTEIN DPPB-RELATED"/>
    <property type="match status" value="1"/>
</dbReference>
<protein>
    <submittedName>
        <fullName evidence="9">Peptide/nickel transport system permease protein</fullName>
    </submittedName>
</protein>
<keyword evidence="2 7" id="KW-0813">Transport</keyword>
<evidence type="ECO:0000256" key="5">
    <source>
        <dbReference type="ARBA" id="ARBA00022989"/>
    </source>
</evidence>
<dbReference type="CDD" id="cd06261">
    <property type="entry name" value="TM_PBP2"/>
    <property type="match status" value="1"/>
</dbReference>
<evidence type="ECO:0000256" key="6">
    <source>
        <dbReference type="ARBA" id="ARBA00023136"/>
    </source>
</evidence>
<dbReference type="SUPFAM" id="SSF161098">
    <property type="entry name" value="MetI-like"/>
    <property type="match status" value="1"/>
</dbReference>
<keyword evidence="4 7" id="KW-0812">Transmembrane</keyword>
<evidence type="ECO:0000256" key="1">
    <source>
        <dbReference type="ARBA" id="ARBA00004651"/>
    </source>
</evidence>
<evidence type="ECO:0000256" key="7">
    <source>
        <dbReference type="RuleBase" id="RU363032"/>
    </source>
</evidence>
<dbReference type="InterPro" id="IPR045621">
    <property type="entry name" value="BPD_transp_1_N"/>
</dbReference>
<dbReference type="GO" id="GO:0005886">
    <property type="term" value="C:plasma membrane"/>
    <property type="evidence" value="ECO:0007669"/>
    <property type="project" value="UniProtKB-SubCell"/>
</dbReference>
<feature type="transmembrane region" description="Helical" evidence="7">
    <location>
        <begin position="9"/>
        <end position="30"/>
    </location>
</feature>
<dbReference type="EMBL" id="DF977000">
    <property type="protein sequence ID" value="GAQ24728.1"/>
    <property type="molecule type" value="Genomic_DNA"/>
</dbReference>
<dbReference type="InterPro" id="IPR000515">
    <property type="entry name" value="MetI-like"/>
</dbReference>
<evidence type="ECO:0000256" key="2">
    <source>
        <dbReference type="ARBA" id="ARBA00022448"/>
    </source>
</evidence>
<sequence>MSKYIARRVAVSIITFFGITIFVFFIANMAPGSPLDALLAEPGMTEADAARRAAALGIDKPIYIQYFNWVKALLHGDLGFSYRTFQKVTLMVAQRIGPTLLLTGSAILISYIFAIPLGIISSLRPYSLQDYMSTALAFLTAASPSFFLGMIFIYIFAVKLGWFPMGGMYESGVAGNFLSLLRHLVLPAVALALPQIGSTMRYVRSSMLEVLNEDYIRTAKAKGLRPKRVIWVHAFRNALIPVVTNFGSSLPFLIGGAVVTEQVFSWSGLGMLMVSSIGARDYPVIMGITVVVAIFVLIGNLIVDLLYGVLDPRIRYN</sequence>
<keyword evidence="5 7" id="KW-1133">Transmembrane helix</keyword>
<evidence type="ECO:0000256" key="4">
    <source>
        <dbReference type="ARBA" id="ARBA00022692"/>
    </source>
</evidence>
<dbReference type="Pfam" id="PF19300">
    <property type="entry name" value="BPD_transp_1_N"/>
    <property type="match status" value="1"/>
</dbReference>
<dbReference type="InterPro" id="IPR035906">
    <property type="entry name" value="MetI-like_sf"/>
</dbReference>
<feature type="transmembrane region" description="Helical" evidence="7">
    <location>
        <begin position="100"/>
        <end position="123"/>
    </location>
</feature>
<keyword evidence="6 7" id="KW-0472">Membrane</keyword>
<feature type="transmembrane region" description="Helical" evidence="7">
    <location>
        <begin position="238"/>
        <end position="264"/>
    </location>
</feature>
<dbReference type="Proteomes" id="UP000062160">
    <property type="component" value="Unassembled WGS sequence"/>
</dbReference>
<evidence type="ECO:0000313" key="9">
    <source>
        <dbReference type="EMBL" id="GAQ24728.1"/>
    </source>
</evidence>
<dbReference type="STRING" id="224999.GCA_001485475_00734"/>
<dbReference type="PROSITE" id="PS50928">
    <property type="entry name" value="ABC_TM1"/>
    <property type="match status" value="1"/>
</dbReference>
<keyword evidence="10" id="KW-1185">Reference proteome</keyword>
<organism evidence="9">
    <name type="scientific">Tepidanaerobacter syntrophicus</name>
    <dbReference type="NCBI Taxonomy" id="224999"/>
    <lineage>
        <taxon>Bacteria</taxon>
        <taxon>Bacillati</taxon>
        <taxon>Bacillota</taxon>
        <taxon>Clostridia</taxon>
        <taxon>Thermosediminibacterales</taxon>
        <taxon>Tepidanaerobacteraceae</taxon>
        <taxon>Tepidanaerobacter</taxon>
    </lineage>
</organism>
<evidence type="ECO:0000256" key="3">
    <source>
        <dbReference type="ARBA" id="ARBA00022475"/>
    </source>
</evidence>
<comment type="subcellular location">
    <subcellularLocation>
        <location evidence="1 7">Cell membrane</location>
        <topology evidence="1 7">Multi-pass membrane protein</topology>
    </subcellularLocation>
</comment>
<dbReference type="GO" id="GO:0055085">
    <property type="term" value="P:transmembrane transport"/>
    <property type="evidence" value="ECO:0007669"/>
    <property type="project" value="InterPro"/>
</dbReference>
<dbReference type="PANTHER" id="PTHR43163:SF6">
    <property type="entry name" value="DIPEPTIDE TRANSPORT SYSTEM PERMEASE PROTEIN DPPB-RELATED"/>
    <property type="match status" value="1"/>
</dbReference>
<name>A0A0U9I3L8_9FIRM</name>
<evidence type="ECO:0000259" key="8">
    <source>
        <dbReference type="PROSITE" id="PS50928"/>
    </source>
</evidence>
<dbReference type="RefSeq" id="WP_059031822.1">
    <property type="nucleotide sequence ID" value="NZ_BSDN01000003.1"/>
</dbReference>
<evidence type="ECO:0000313" key="10">
    <source>
        <dbReference type="Proteomes" id="UP000062160"/>
    </source>
</evidence>
<dbReference type="OrthoDB" id="9773221at2"/>
<reference evidence="9" key="1">
    <citation type="journal article" date="2016" name="Genome Announc.">
        <title>Draft Genome Sequence of the Syntrophic Lactate-Degrading Bacterium Tepidanaerobacter syntrophicus JLT.</title>
        <authorList>
            <person name="Matsuura N."/>
            <person name="Ohashi A."/>
            <person name="Tourlousse D.M."/>
            <person name="Sekiguchi Y."/>
        </authorList>
    </citation>
    <scope>NUCLEOTIDE SEQUENCE [LARGE SCALE GENOMIC DNA]</scope>
    <source>
        <strain evidence="9">JL</strain>
    </source>
</reference>
<feature type="domain" description="ABC transmembrane type-1" evidence="8">
    <location>
        <begin position="96"/>
        <end position="307"/>
    </location>
</feature>
<feature type="transmembrane region" description="Helical" evidence="7">
    <location>
        <begin position="177"/>
        <end position="197"/>
    </location>
</feature>
<dbReference type="AlphaFoldDB" id="A0A0U9I3L8"/>
<dbReference type="Pfam" id="PF00528">
    <property type="entry name" value="BPD_transp_1"/>
    <property type="match status" value="1"/>
</dbReference>
<gene>
    <name evidence="9" type="ORF">TSYNT_6107</name>
</gene>
<proteinExistence type="inferred from homology"/>
<feature type="transmembrane region" description="Helical" evidence="7">
    <location>
        <begin position="284"/>
        <end position="310"/>
    </location>
</feature>